<dbReference type="GO" id="GO:0006368">
    <property type="term" value="P:transcription elongation by RNA polymerase II"/>
    <property type="evidence" value="ECO:0007669"/>
    <property type="project" value="InterPro"/>
</dbReference>
<evidence type="ECO:0000313" key="10">
    <source>
        <dbReference type="RefSeq" id="XP_012695049.1"/>
    </source>
</evidence>
<dbReference type="RefSeq" id="XP_012695049.1">
    <property type="nucleotide sequence ID" value="XM_012839595.3"/>
</dbReference>
<dbReference type="InterPro" id="IPR019464">
    <property type="entry name" value="ELL_N"/>
</dbReference>
<keyword evidence="5" id="KW-0539">Nucleus</keyword>
<dbReference type="InterPro" id="IPR031176">
    <property type="entry name" value="ELL/occludin"/>
</dbReference>
<evidence type="ECO:0000313" key="9">
    <source>
        <dbReference type="Proteomes" id="UP000515152"/>
    </source>
</evidence>
<dbReference type="SUPFAM" id="SSF144292">
    <property type="entry name" value="occludin/ELL-like"/>
    <property type="match status" value="1"/>
</dbReference>
<organism evidence="9 10">
    <name type="scientific">Clupea harengus</name>
    <name type="common">Atlantic herring</name>
    <dbReference type="NCBI Taxonomy" id="7950"/>
    <lineage>
        <taxon>Eukaryota</taxon>
        <taxon>Metazoa</taxon>
        <taxon>Chordata</taxon>
        <taxon>Craniata</taxon>
        <taxon>Vertebrata</taxon>
        <taxon>Euteleostomi</taxon>
        <taxon>Actinopterygii</taxon>
        <taxon>Neopterygii</taxon>
        <taxon>Teleostei</taxon>
        <taxon>Clupei</taxon>
        <taxon>Clupeiformes</taxon>
        <taxon>Clupeoidei</taxon>
        <taxon>Clupeidae</taxon>
        <taxon>Clupea</taxon>
    </lineage>
</organism>
<feature type="compositionally biased region" description="Basic and acidic residues" evidence="7">
    <location>
        <begin position="482"/>
        <end position="519"/>
    </location>
</feature>
<dbReference type="InterPro" id="IPR036390">
    <property type="entry name" value="WH_DNA-bd_sf"/>
</dbReference>
<dbReference type="Gene3D" id="1.10.10.2670">
    <property type="entry name" value="E3 ubiquitin-protein ligase"/>
    <property type="match status" value="1"/>
</dbReference>
<dbReference type="OrthoDB" id="6284217at2759"/>
<comment type="similarity">
    <text evidence="2 6">Belongs to the ELL/occludin family.</text>
</comment>
<evidence type="ECO:0000259" key="8">
    <source>
        <dbReference type="PROSITE" id="PS51980"/>
    </source>
</evidence>
<dbReference type="GO" id="GO:0032968">
    <property type="term" value="P:positive regulation of transcription elongation by RNA polymerase II"/>
    <property type="evidence" value="ECO:0007669"/>
    <property type="project" value="TreeGrafter"/>
</dbReference>
<dbReference type="SUPFAM" id="SSF46785">
    <property type="entry name" value="Winged helix' DNA-binding domain"/>
    <property type="match status" value="1"/>
</dbReference>
<feature type="compositionally biased region" description="Basic residues" evidence="7">
    <location>
        <begin position="470"/>
        <end position="481"/>
    </location>
</feature>
<dbReference type="Proteomes" id="UP000515152">
    <property type="component" value="Chromosome 10"/>
</dbReference>
<feature type="compositionally biased region" description="Polar residues" evidence="7">
    <location>
        <begin position="347"/>
        <end position="385"/>
    </location>
</feature>
<dbReference type="GO" id="GO:0003746">
    <property type="term" value="F:translation elongation factor activity"/>
    <property type="evidence" value="ECO:0007669"/>
    <property type="project" value="UniProtKB-KW"/>
</dbReference>
<keyword evidence="10" id="KW-0251">Elongation factor</keyword>
<evidence type="ECO:0000256" key="1">
    <source>
        <dbReference type="ARBA" id="ARBA00004123"/>
    </source>
</evidence>
<dbReference type="InterPro" id="IPR042065">
    <property type="entry name" value="E3_ELL-like"/>
</dbReference>
<dbReference type="InterPro" id="IPR010844">
    <property type="entry name" value="Occludin_ELL"/>
</dbReference>
<evidence type="ECO:0000256" key="2">
    <source>
        <dbReference type="ARBA" id="ARBA00009171"/>
    </source>
</evidence>
<dbReference type="CTD" id="8178"/>
<dbReference type="PANTHER" id="PTHR23288">
    <property type="entry name" value="OCCLUDIN AND RNA POLYMERASE II ELONGATION FACTOR ELL"/>
    <property type="match status" value="1"/>
</dbReference>
<dbReference type="AlphaFoldDB" id="A0A6P3WCE4"/>
<name>A0A6P3WCE4_CLUHA</name>
<comment type="subcellular location">
    <subcellularLocation>
        <location evidence="1">Nucleus</location>
    </subcellularLocation>
</comment>
<evidence type="ECO:0000256" key="7">
    <source>
        <dbReference type="SAM" id="MobiDB-lite"/>
    </source>
</evidence>
<evidence type="ECO:0000256" key="3">
    <source>
        <dbReference type="ARBA" id="ARBA00023015"/>
    </source>
</evidence>
<evidence type="ECO:0000256" key="6">
    <source>
        <dbReference type="PROSITE-ProRule" id="PRU01324"/>
    </source>
</evidence>
<reference evidence="10" key="1">
    <citation type="submission" date="2025-08" db="UniProtKB">
        <authorList>
            <consortium name="RefSeq"/>
        </authorList>
    </citation>
    <scope>IDENTIFICATION</scope>
</reference>
<dbReference type="Gene3D" id="6.10.140.340">
    <property type="match status" value="1"/>
</dbReference>
<keyword evidence="4" id="KW-0804">Transcription</keyword>
<evidence type="ECO:0000256" key="4">
    <source>
        <dbReference type="ARBA" id="ARBA00023163"/>
    </source>
</evidence>
<dbReference type="GO" id="GO:0042795">
    <property type="term" value="P:snRNA transcription by RNA polymerase II"/>
    <property type="evidence" value="ECO:0007669"/>
    <property type="project" value="TreeGrafter"/>
</dbReference>
<dbReference type="GO" id="GO:0000987">
    <property type="term" value="F:cis-regulatory region sequence-specific DNA binding"/>
    <property type="evidence" value="ECO:0007669"/>
    <property type="project" value="TreeGrafter"/>
</dbReference>
<dbReference type="PANTHER" id="PTHR23288:SF9">
    <property type="entry name" value="RNA POLYMERASE II ELONGATION FACTOR ELL"/>
    <property type="match status" value="1"/>
</dbReference>
<dbReference type="Pfam" id="PF10390">
    <property type="entry name" value="ELL"/>
    <property type="match status" value="1"/>
</dbReference>
<feature type="compositionally biased region" description="Basic and acidic residues" evidence="7">
    <location>
        <begin position="411"/>
        <end position="423"/>
    </location>
</feature>
<feature type="compositionally biased region" description="Polar residues" evidence="7">
    <location>
        <begin position="539"/>
        <end position="549"/>
    </location>
</feature>
<keyword evidence="9" id="KW-1185">Reference proteome</keyword>
<dbReference type="GO" id="GO:0008023">
    <property type="term" value="C:transcription elongation factor complex"/>
    <property type="evidence" value="ECO:0007669"/>
    <property type="project" value="InterPro"/>
</dbReference>
<feature type="region of interest" description="Disordered" evidence="7">
    <location>
        <begin position="289"/>
        <end position="553"/>
    </location>
</feature>
<gene>
    <name evidence="10" type="primary">ell</name>
</gene>
<keyword evidence="3" id="KW-0805">Transcription regulation</keyword>
<sequence length="670" mass="74153">MAALKEEQCYGLSCGRVSNGSNISVFHVKLTDSALKAFEEYQNSKAQSSQPRIRFNGNQGKISIPCSDSPSELRTFTFYLSNVGRDNPQGSFDCIQQYTTGEGSVELDCLGGIQDKITVCATDDSYQKARQSMALVEEETRSRGAIVIKPGGRYVGKRVQRRGPAAGLTDIAPSRRTSRPVIISSSAPRKGGGGGAQLRPLRERLTHLLALKPYRKPELILRLQKDGLTFPDKDSLDALLQQVANLNAKDNTFTLKDGLFKDIQKDWPGYAEVDQQILKRILVRKLCKAPPSRTPTAVEAPGSPPKEPASSSPSQKRPATEFIDPLANKKPRISHMVSKAPTPINGKLSSSNGKEASSGPSHQTTLPSHQMTLSSLGESGASNSQPPLDLPKLDLPRPFDPLSDVSNDSSHNGRDGEVREAAVAERLAQPAPQPLSGPASSLHPPAPRTLSPPLDPARAHAKPPSPTPHGKSKKKSKKHKDKDKTKDKERDREREGRKERRGGEERVAEQRVAEQRKACEISSSPETMKAGSGPHKSTDLNGTCDSSSTPTPPEVADYLLKYTVIESPEQRQTYKNDFNLEYSEYRGLHARIEGITRQFTILDAELKQLQQGTDKYKLIHNQILEEYRKIKKTNPHYSQEKNRCEYLHNKLAHIKRLIAEYDQQQLQSWH</sequence>
<keyword evidence="10" id="KW-0648">Protein biosynthesis</keyword>
<dbReference type="Pfam" id="PF07303">
    <property type="entry name" value="Occludin_ELL"/>
    <property type="match status" value="1"/>
</dbReference>
<dbReference type="PROSITE" id="PS51980">
    <property type="entry name" value="OCEL"/>
    <property type="match status" value="1"/>
</dbReference>
<feature type="domain" description="OCEL" evidence="8">
    <location>
        <begin position="556"/>
        <end position="666"/>
    </location>
</feature>
<protein>
    <submittedName>
        <fullName evidence="10">RNA polymerase II elongation factor ELL</fullName>
    </submittedName>
</protein>
<evidence type="ECO:0000256" key="5">
    <source>
        <dbReference type="ARBA" id="ARBA00023242"/>
    </source>
</evidence>
<accession>A0A6P3WCE4</accession>
<proteinExistence type="inferred from homology"/>
<dbReference type="KEGG" id="char:105910838"/>
<dbReference type="GeneID" id="105910838"/>